<dbReference type="Pfam" id="PF11750">
    <property type="entry name" value="DUF3307"/>
    <property type="match status" value="1"/>
</dbReference>
<keyword evidence="1" id="KW-0472">Membrane</keyword>
<feature type="transmembrane region" description="Helical" evidence="1">
    <location>
        <begin position="45"/>
        <end position="72"/>
    </location>
</feature>
<evidence type="ECO:0000256" key="1">
    <source>
        <dbReference type="SAM" id="Phobius"/>
    </source>
</evidence>
<keyword evidence="3" id="KW-1185">Reference proteome</keyword>
<dbReference type="InterPro" id="IPR021737">
    <property type="entry name" value="Phage_phiKZ_Orf197"/>
</dbReference>
<dbReference type="OrthoDB" id="5122730at2"/>
<feature type="transmembrane region" description="Helical" evidence="1">
    <location>
        <begin position="84"/>
        <end position="102"/>
    </location>
</feature>
<organism evidence="2 3">
    <name type="scientific">Dictyobacter aurantiacus</name>
    <dbReference type="NCBI Taxonomy" id="1936993"/>
    <lineage>
        <taxon>Bacteria</taxon>
        <taxon>Bacillati</taxon>
        <taxon>Chloroflexota</taxon>
        <taxon>Ktedonobacteria</taxon>
        <taxon>Ktedonobacterales</taxon>
        <taxon>Dictyobacteraceae</taxon>
        <taxon>Dictyobacter</taxon>
    </lineage>
</organism>
<accession>A0A401Z8F1</accession>
<keyword evidence="1" id="KW-0812">Transmembrane</keyword>
<sequence length="104" mass="12043">MNVTFSVTTLLIWLACHFIGDFAFQSAWMSMEKGKSWEVNFYHCATYTATFVLFAHPSLLATALIFGTHFIVDPLKARYKLIDPIWLDQALHILTILLILFFHF</sequence>
<evidence type="ECO:0008006" key="4">
    <source>
        <dbReference type="Google" id="ProtNLM"/>
    </source>
</evidence>
<gene>
    <name evidence="2" type="ORF">KDAU_04510</name>
</gene>
<protein>
    <recommendedName>
        <fullName evidence="4">DUF3307 domain-containing protein</fullName>
    </recommendedName>
</protein>
<proteinExistence type="predicted"/>
<name>A0A401Z8F1_9CHLR</name>
<dbReference type="EMBL" id="BIFQ01000001">
    <property type="protein sequence ID" value="GCE03122.1"/>
    <property type="molecule type" value="Genomic_DNA"/>
</dbReference>
<evidence type="ECO:0000313" key="3">
    <source>
        <dbReference type="Proteomes" id="UP000287224"/>
    </source>
</evidence>
<comment type="caution">
    <text evidence="2">The sequence shown here is derived from an EMBL/GenBank/DDBJ whole genome shotgun (WGS) entry which is preliminary data.</text>
</comment>
<dbReference type="RefSeq" id="WP_126594430.1">
    <property type="nucleotide sequence ID" value="NZ_BIFQ01000001.1"/>
</dbReference>
<dbReference type="Proteomes" id="UP000287224">
    <property type="component" value="Unassembled WGS sequence"/>
</dbReference>
<keyword evidence="1" id="KW-1133">Transmembrane helix</keyword>
<evidence type="ECO:0000313" key="2">
    <source>
        <dbReference type="EMBL" id="GCE03122.1"/>
    </source>
</evidence>
<feature type="transmembrane region" description="Helical" evidence="1">
    <location>
        <begin position="6"/>
        <end position="24"/>
    </location>
</feature>
<reference evidence="3" key="1">
    <citation type="submission" date="2018-12" db="EMBL/GenBank/DDBJ databases">
        <title>Tengunoibacter tsumagoiensis gen. nov., sp. nov., Dictyobacter kobayashii sp. nov., D. alpinus sp. nov., and D. joshuensis sp. nov. and description of Dictyobacteraceae fam. nov. within the order Ktedonobacterales isolated from Tengu-no-mugimeshi.</title>
        <authorList>
            <person name="Wang C.M."/>
            <person name="Zheng Y."/>
            <person name="Sakai Y."/>
            <person name="Toyoda A."/>
            <person name="Minakuchi Y."/>
            <person name="Abe K."/>
            <person name="Yokota A."/>
            <person name="Yabe S."/>
        </authorList>
    </citation>
    <scope>NUCLEOTIDE SEQUENCE [LARGE SCALE GENOMIC DNA]</scope>
    <source>
        <strain evidence="3">S-27</strain>
    </source>
</reference>
<dbReference type="AlphaFoldDB" id="A0A401Z8F1"/>